<dbReference type="Proteomes" id="UP000739538">
    <property type="component" value="Unassembled WGS sequence"/>
</dbReference>
<proteinExistence type="predicted"/>
<dbReference type="Pfam" id="PF22746">
    <property type="entry name" value="SHOCT-like_DUF2089-C"/>
    <property type="match status" value="1"/>
</dbReference>
<evidence type="ECO:0000313" key="4">
    <source>
        <dbReference type="Proteomes" id="UP000739538"/>
    </source>
</evidence>
<comment type="caution">
    <text evidence="3">The sequence shown here is derived from an EMBL/GenBank/DDBJ whole genome shotgun (WGS) entry which is preliminary data.</text>
</comment>
<protein>
    <recommendedName>
        <fullName evidence="2">YvlB/LiaX N-terminal domain-containing protein</fullName>
    </recommendedName>
</protein>
<evidence type="ECO:0000259" key="2">
    <source>
        <dbReference type="Pfam" id="PF22746"/>
    </source>
</evidence>
<dbReference type="AlphaFoldDB" id="A0A956SCP7"/>
<dbReference type="InterPro" id="IPR053959">
    <property type="entry name" value="YvlB/LiaX_N"/>
</dbReference>
<reference evidence="3" key="2">
    <citation type="journal article" date="2021" name="Microbiome">
        <title>Successional dynamics and alternative stable states in a saline activated sludge microbial community over 9 years.</title>
        <authorList>
            <person name="Wang Y."/>
            <person name="Ye J."/>
            <person name="Ju F."/>
            <person name="Liu L."/>
            <person name="Boyd J.A."/>
            <person name="Deng Y."/>
            <person name="Parks D.H."/>
            <person name="Jiang X."/>
            <person name="Yin X."/>
            <person name="Woodcroft B.J."/>
            <person name="Tyson G.W."/>
            <person name="Hugenholtz P."/>
            <person name="Polz M.F."/>
            <person name="Zhang T."/>
        </authorList>
    </citation>
    <scope>NUCLEOTIDE SEQUENCE</scope>
    <source>
        <strain evidence="3">HKST-UBA02</strain>
    </source>
</reference>
<evidence type="ECO:0000313" key="3">
    <source>
        <dbReference type="EMBL" id="MCA9755571.1"/>
    </source>
</evidence>
<reference evidence="3" key="1">
    <citation type="submission" date="2020-04" db="EMBL/GenBank/DDBJ databases">
        <authorList>
            <person name="Zhang T."/>
        </authorList>
    </citation>
    <scope>NUCLEOTIDE SEQUENCE</scope>
    <source>
        <strain evidence="3">HKST-UBA02</strain>
    </source>
</reference>
<name>A0A956SCP7_UNCEI</name>
<evidence type="ECO:0000256" key="1">
    <source>
        <dbReference type="SAM" id="MobiDB-lite"/>
    </source>
</evidence>
<feature type="region of interest" description="Disordered" evidence="1">
    <location>
        <begin position="31"/>
        <end position="53"/>
    </location>
</feature>
<sequence>MTFPKEYRQILDMLGEGKITAEEAQRLMEKLGGSTQRGSDAGRSDAGAFASSEEAAADAGVRTAVLVQPGGGTGSSGGKGTMPKYLRILVNSSDGDEVNIRVPLQLVRAGLKLSTVLPNDAKEKITEKGIDLSKLGELEGEALIEALRELSVDVDSSDGDVVRIFCE</sequence>
<feature type="domain" description="YvlB/LiaX N-terminal" evidence="2">
    <location>
        <begin position="6"/>
        <end position="33"/>
    </location>
</feature>
<gene>
    <name evidence="3" type="ORF">KDA27_07200</name>
</gene>
<accession>A0A956SCP7</accession>
<dbReference type="EMBL" id="JAGQHS010000026">
    <property type="protein sequence ID" value="MCA9755571.1"/>
    <property type="molecule type" value="Genomic_DNA"/>
</dbReference>
<organism evidence="3 4">
    <name type="scientific">Eiseniibacteriota bacterium</name>
    <dbReference type="NCBI Taxonomy" id="2212470"/>
    <lineage>
        <taxon>Bacteria</taxon>
        <taxon>Candidatus Eiseniibacteriota</taxon>
    </lineage>
</organism>